<reference evidence="1 2" key="1">
    <citation type="submission" date="2015-10" db="EMBL/GenBank/DDBJ databases">
        <title>Genome sequencing and analysis of members of genus Stenotrophomonas.</title>
        <authorList>
            <person name="Patil P.P."/>
            <person name="Midha S."/>
            <person name="Patil P.B."/>
        </authorList>
    </citation>
    <scope>NUCLEOTIDE SEQUENCE [LARGE SCALE GENOMIC DNA]</scope>
    <source>
        <strain evidence="1 2">JCM 9942</strain>
    </source>
</reference>
<dbReference type="RefSeq" id="WP_054659310.1">
    <property type="nucleotide sequence ID" value="NZ_BAZI01000168.1"/>
</dbReference>
<dbReference type="Proteomes" id="UP000050836">
    <property type="component" value="Unassembled WGS sequence"/>
</dbReference>
<sequence>MLTELITLLTCDDLQGKDLAACVSRIKASPMDPELDWIDGDSPAAFMQFAVLAELGDYLAIGDKLDELHEEISEQFANPLPAMPHQALSAAEYFQWLDGQLAARPTPYEILLWGNPFDDNLYAFIVRRHDSPRILELAGELGLLIEPATRRQLT</sequence>
<dbReference type="EMBL" id="LLXS01000020">
    <property type="protein sequence ID" value="KRG42209.1"/>
    <property type="molecule type" value="Genomic_DNA"/>
</dbReference>
<evidence type="ECO:0000313" key="2">
    <source>
        <dbReference type="Proteomes" id="UP000050836"/>
    </source>
</evidence>
<evidence type="ECO:0000313" key="1">
    <source>
        <dbReference type="EMBL" id="KRG42209.1"/>
    </source>
</evidence>
<comment type="caution">
    <text evidence="1">The sequence shown here is derived from an EMBL/GenBank/DDBJ whole genome shotgun (WGS) entry which is preliminary data.</text>
</comment>
<dbReference type="AlphaFoldDB" id="A0A0R0AMD7"/>
<organism evidence="1 2">
    <name type="scientific">Stenotrophomonas pictorum JCM 9942</name>
    <dbReference type="NCBI Taxonomy" id="1236960"/>
    <lineage>
        <taxon>Bacteria</taxon>
        <taxon>Pseudomonadati</taxon>
        <taxon>Pseudomonadota</taxon>
        <taxon>Gammaproteobacteria</taxon>
        <taxon>Lysobacterales</taxon>
        <taxon>Lysobacteraceae</taxon>
        <taxon>Stenotrophomonas</taxon>
    </lineage>
</organism>
<accession>A0A0R0AMD7</accession>
<dbReference type="OrthoDB" id="1349918at2"/>
<protein>
    <submittedName>
        <fullName evidence="1">Uncharacterized protein</fullName>
    </submittedName>
</protein>
<gene>
    <name evidence="1" type="ORF">ARC78_09690</name>
</gene>
<name>A0A0R0AMD7_9GAMM</name>
<proteinExistence type="predicted"/>
<keyword evidence="2" id="KW-1185">Reference proteome</keyword>